<dbReference type="RefSeq" id="WP_148067091.1">
    <property type="nucleotide sequence ID" value="NZ_VRZA01000002.1"/>
</dbReference>
<keyword evidence="2" id="KW-1185">Reference proteome</keyword>
<dbReference type="Proteomes" id="UP000321039">
    <property type="component" value="Unassembled WGS sequence"/>
</dbReference>
<evidence type="ECO:0000313" key="2">
    <source>
        <dbReference type="Proteomes" id="UP000321039"/>
    </source>
</evidence>
<dbReference type="EMBL" id="VRZA01000002">
    <property type="protein sequence ID" value="TXS95180.1"/>
    <property type="molecule type" value="Genomic_DNA"/>
</dbReference>
<reference evidence="1 2" key="1">
    <citation type="submission" date="2019-08" db="EMBL/GenBank/DDBJ databases">
        <title>Parahaliea maris sp. nov., isolated from the surface seawater.</title>
        <authorList>
            <person name="Liu Y."/>
        </authorList>
    </citation>
    <scope>NUCLEOTIDE SEQUENCE [LARGE SCALE GENOMIC DNA]</scope>
    <source>
        <strain evidence="1 2">HSLHS9</strain>
    </source>
</reference>
<gene>
    <name evidence="1" type="ORF">FV139_04580</name>
</gene>
<organism evidence="1 2">
    <name type="scientific">Parahaliea maris</name>
    <dbReference type="NCBI Taxonomy" id="2716870"/>
    <lineage>
        <taxon>Bacteria</taxon>
        <taxon>Pseudomonadati</taxon>
        <taxon>Pseudomonadota</taxon>
        <taxon>Gammaproteobacteria</taxon>
        <taxon>Cellvibrionales</taxon>
        <taxon>Halieaceae</taxon>
        <taxon>Parahaliea</taxon>
    </lineage>
</organism>
<evidence type="ECO:0008006" key="3">
    <source>
        <dbReference type="Google" id="ProtNLM"/>
    </source>
</evidence>
<proteinExistence type="predicted"/>
<dbReference type="AlphaFoldDB" id="A0A5C9A5Z1"/>
<comment type="caution">
    <text evidence="1">The sequence shown here is derived from an EMBL/GenBank/DDBJ whole genome shotgun (WGS) entry which is preliminary data.</text>
</comment>
<protein>
    <recommendedName>
        <fullName evidence="3">Lipoprotein</fullName>
    </recommendedName>
</protein>
<accession>A0A5C9A5Z1</accession>
<name>A0A5C9A5Z1_9GAMM</name>
<evidence type="ECO:0000313" key="1">
    <source>
        <dbReference type="EMBL" id="TXS95180.1"/>
    </source>
</evidence>
<sequence>MRLTPMKKGLLVVAGSLAMTGCVKMDGTVSGGGTMHSLGGKGKAVFTVNAQRCDDKPVKGHVNFRDETAIDWQEKGGVAFKADVIGAGLCGPDIGDPADDPLLVCQQACETGMYQVDFEYDSTNPLNPGPGTGFACMTDLGEGINGYKKMHGLVNVIAINAGPYLGYVNGGVVSGNIQTKECPGAKNDDTEATDENA</sequence>
<dbReference type="PROSITE" id="PS51257">
    <property type="entry name" value="PROKAR_LIPOPROTEIN"/>
    <property type="match status" value="1"/>
</dbReference>